<feature type="non-terminal residue" evidence="1">
    <location>
        <position position="88"/>
    </location>
</feature>
<proteinExistence type="predicted"/>
<dbReference type="Proteomes" id="UP001597158">
    <property type="component" value="Unassembled WGS sequence"/>
</dbReference>
<evidence type="ECO:0000313" key="2">
    <source>
        <dbReference type="Proteomes" id="UP001597158"/>
    </source>
</evidence>
<sequence>MSGKPVSLHVEREGWLVLRVGNCGLQFAGAVAFRIPSVMYKKPTGRMCGPSRLTLWRLTLHVAIDLGTALDELDRLHLHALLERLGLV</sequence>
<protein>
    <submittedName>
        <fullName evidence="1">Uncharacterized protein</fullName>
    </submittedName>
</protein>
<dbReference type="EMBL" id="JBHTMC010000014">
    <property type="protein sequence ID" value="MFD1263454.1"/>
    <property type="molecule type" value="Genomic_DNA"/>
</dbReference>
<name>A0ABW3WD92_9RHOO</name>
<keyword evidence="2" id="KW-1185">Reference proteome</keyword>
<evidence type="ECO:0000313" key="1">
    <source>
        <dbReference type="EMBL" id="MFD1263454.1"/>
    </source>
</evidence>
<comment type="caution">
    <text evidence="1">The sequence shown here is derived from an EMBL/GenBank/DDBJ whole genome shotgun (WGS) entry which is preliminary data.</text>
</comment>
<reference evidence="2" key="1">
    <citation type="journal article" date="2019" name="Int. J. Syst. Evol. Microbiol.">
        <title>The Global Catalogue of Microorganisms (GCM) 10K type strain sequencing project: providing services to taxonomists for standard genome sequencing and annotation.</title>
        <authorList>
            <consortium name="The Broad Institute Genomics Platform"/>
            <consortium name="The Broad Institute Genome Sequencing Center for Infectious Disease"/>
            <person name="Wu L."/>
            <person name="Ma J."/>
        </authorList>
    </citation>
    <scope>NUCLEOTIDE SEQUENCE [LARGE SCALE GENOMIC DNA]</scope>
    <source>
        <strain evidence="2">CCUG 48884</strain>
    </source>
</reference>
<gene>
    <name evidence="1" type="ORF">ACFQ4M_07635</name>
</gene>
<accession>A0ABW3WD92</accession>
<organism evidence="1 2">
    <name type="scientific">Thauera mechernichensis</name>
    <dbReference type="NCBI Taxonomy" id="82788"/>
    <lineage>
        <taxon>Bacteria</taxon>
        <taxon>Pseudomonadati</taxon>
        <taxon>Pseudomonadota</taxon>
        <taxon>Betaproteobacteria</taxon>
        <taxon>Rhodocyclales</taxon>
        <taxon>Zoogloeaceae</taxon>
        <taxon>Thauera</taxon>
    </lineage>
</organism>
<dbReference type="RefSeq" id="WP_386040428.1">
    <property type="nucleotide sequence ID" value="NZ_JBHTMC010000014.1"/>
</dbReference>